<dbReference type="Pfam" id="PF20473">
    <property type="entry name" value="MmeI_Mtase"/>
    <property type="match status" value="1"/>
</dbReference>
<feature type="non-terminal residue" evidence="6">
    <location>
        <position position="1"/>
    </location>
</feature>
<evidence type="ECO:0000256" key="4">
    <source>
        <dbReference type="ARBA" id="ARBA00047942"/>
    </source>
</evidence>
<protein>
    <recommendedName>
        <fullName evidence="1">site-specific DNA-methyltransferase (adenine-specific)</fullName>
        <ecNumber evidence="1">2.1.1.72</ecNumber>
    </recommendedName>
</protein>
<proteinExistence type="predicted"/>
<dbReference type="GO" id="GO:0009007">
    <property type="term" value="F:site-specific DNA-methyltransferase (adenine-specific) activity"/>
    <property type="evidence" value="ECO:0007669"/>
    <property type="project" value="UniProtKB-EC"/>
</dbReference>
<reference evidence="6" key="1">
    <citation type="journal article" date="2014" name="Front. Microbiol.">
        <title>High frequency of phylogenetically diverse reductive dehalogenase-homologous genes in deep subseafloor sedimentary metagenomes.</title>
        <authorList>
            <person name="Kawai M."/>
            <person name="Futagami T."/>
            <person name="Toyoda A."/>
            <person name="Takaki Y."/>
            <person name="Nishi S."/>
            <person name="Hori S."/>
            <person name="Arai W."/>
            <person name="Tsubouchi T."/>
            <person name="Morono Y."/>
            <person name="Uchiyama I."/>
            <person name="Ito T."/>
            <person name="Fujiyama A."/>
            <person name="Inagaki F."/>
            <person name="Takami H."/>
        </authorList>
    </citation>
    <scope>NUCLEOTIDE SEQUENCE</scope>
    <source>
        <strain evidence="6">Expedition CK06-06</strain>
    </source>
</reference>
<sequence length="270" mass="31716">LPYLFDESKRRYPKAFAPEGEIWRRVKQSGDDYIYDAVKYGITHDDIWGDLPEEIVDGLDPDQSDLVRKRKAWNRTAPSNIALPTEIYREVIDRRKRYVEIRTKIENGEINQINDFITYNLNIRQFVQDVIENTNDPDFLRYFYKAINAITILDPTCGSGAFLFAAMNILESLYVACIMRMRAFVEDEDRLNEAEKKSFSNKYKFFREVLAETQSQHHPNLQYFIFKSIILQNLYGVDIMREAVEIAKLRLFLKLVATVDADYRKPNLGL</sequence>
<keyword evidence="2" id="KW-0489">Methyltransferase</keyword>
<dbReference type="PANTHER" id="PTHR33841:SF1">
    <property type="entry name" value="DNA METHYLTRANSFERASE A"/>
    <property type="match status" value="1"/>
</dbReference>
<dbReference type="InterPro" id="IPR029063">
    <property type="entry name" value="SAM-dependent_MTases_sf"/>
</dbReference>
<comment type="catalytic activity">
    <reaction evidence="4">
        <text>a 2'-deoxyadenosine in DNA + S-adenosyl-L-methionine = an N(6)-methyl-2'-deoxyadenosine in DNA + S-adenosyl-L-homocysteine + H(+)</text>
        <dbReference type="Rhea" id="RHEA:15197"/>
        <dbReference type="Rhea" id="RHEA-COMP:12418"/>
        <dbReference type="Rhea" id="RHEA-COMP:12419"/>
        <dbReference type="ChEBI" id="CHEBI:15378"/>
        <dbReference type="ChEBI" id="CHEBI:57856"/>
        <dbReference type="ChEBI" id="CHEBI:59789"/>
        <dbReference type="ChEBI" id="CHEBI:90615"/>
        <dbReference type="ChEBI" id="CHEBI:90616"/>
        <dbReference type="EC" id="2.1.1.72"/>
    </reaction>
</comment>
<keyword evidence="3" id="KW-0808">Transferase</keyword>
<gene>
    <name evidence="6" type="ORF">S03H2_43161</name>
</gene>
<dbReference type="InterPro" id="IPR050953">
    <property type="entry name" value="N4_N6_ade-DNA_methylase"/>
</dbReference>
<dbReference type="Gene3D" id="3.40.50.150">
    <property type="entry name" value="Vaccinia Virus protein VP39"/>
    <property type="match status" value="1"/>
</dbReference>
<dbReference type="PANTHER" id="PTHR33841">
    <property type="entry name" value="DNA METHYLTRANSFERASE YEEA-RELATED"/>
    <property type="match status" value="1"/>
</dbReference>
<name>X1JEF2_9ZZZZ</name>
<evidence type="ECO:0000256" key="1">
    <source>
        <dbReference type="ARBA" id="ARBA00011900"/>
    </source>
</evidence>
<feature type="non-terminal residue" evidence="6">
    <location>
        <position position="270"/>
    </location>
</feature>
<dbReference type="SUPFAM" id="SSF53335">
    <property type="entry name" value="S-adenosyl-L-methionine-dependent methyltransferases"/>
    <property type="match status" value="1"/>
</dbReference>
<dbReference type="AlphaFoldDB" id="X1JEF2"/>
<dbReference type="EC" id="2.1.1.72" evidence="1"/>
<comment type="caution">
    <text evidence="6">The sequence shown here is derived from an EMBL/GenBank/DDBJ whole genome shotgun (WGS) entry which is preliminary data.</text>
</comment>
<evidence type="ECO:0000256" key="2">
    <source>
        <dbReference type="ARBA" id="ARBA00022603"/>
    </source>
</evidence>
<accession>X1JEF2</accession>
<dbReference type="InterPro" id="IPR046816">
    <property type="entry name" value="MmeI_Mtase"/>
</dbReference>
<evidence type="ECO:0000313" key="6">
    <source>
        <dbReference type="EMBL" id="GAH68138.1"/>
    </source>
</evidence>
<evidence type="ECO:0000259" key="5">
    <source>
        <dbReference type="Pfam" id="PF20473"/>
    </source>
</evidence>
<feature type="domain" description="MmeI-like DNA-methyltransferase" evidence="5">
    <location>
        <begin position="135"/>
        <end position="254"/>
    </location>
</feature>
<dbReference type="EMBL" id="BARU01026899">
    <property type="protein sequence ID" value="GAH68138.1"/>
    <property type="molecule type" value="Genomic_DNA"/>
</dbReference>
<evidence type="ECO:0000256" key="3">
    <source>
        <dbReference type="ARBA" id="ARBA00022679"/>
    </source>
</evidence>
<organism evidence="6">
    <name type="scientific">marine sediment metagenome</name>
    <dbReference type="NCBI Taxonomy" id="412755"/>
    <lineage>
        <taxon>unclassified sequences</taxon>
        <taxon>metagenomes</taxon>
        <taxon>ecological metagenomes</taxon>
    </lineage>
</organism>
<dbReference type="GO" id="GO:0032259">
    <property type="term" value="P:methylation"/>
    <property type="evidence" value="ECO:0007669"/>
    <property type="project" value="UniProtKB-KW"/>
</dbReference>